<reference evidence="2 3" key="2">
    <citation type="submission" date="2015-05" db="EMBL/GenBank/DDBJ databases">
        <authorList>
            <person name="Morales-Cruz A."/>
            <person name="Amrine K.C."/>
            <person name="Cantu D."/>
        </authorList>
    </citation>
    <scope>NUCLEOTIDE SEQUENCE [LARGE SCALE GENOMIC DNA]</scope>
    <source>
        <strain evidence="2">DA912</strain>
    </source>
</reference>
<feature type="region of interest" description="Disordered" evidence="1">
    <location>
        <begin position="954"/>
        <end position="1081"/>
    </location>
</feature>
<dbReference type="AlphaFoldDB" id="A0A0G2FKE1"/>
<protein>
    <submittedName>
        <fullName evidence="2">Putative involucrin repeat protein</fullName>
    </submittedName>
</protein>
<feature type="region of interest" description="Disordered" evidence="1">
    <location>
        <begin position="1"/>
        <end position="26"/>
    </location>
</feature>
<dbReference type="STRING" id="1214573.A0A0G2FKE1"/>
<comment type="caution">
    <text evidence="2">The sequence shown here is derived from an EMBL/GenBank/DDBJ whole genome shotgun (WGS) entry which is preliminary data.</text>
</comment>
<feature type="compositionally biased region" description="Polar residues" evidence="1">
    <location>
        <begin position="541"/>
        <end position="551"/>
    </location>
</feature>
<accession>A0A0G2FKE1</accession>
<feature type="compositionally biased region" description="Basic and acidic residues" evidence="1">
    <location>
        <begin position="313"/>
        <end position="345"/>
    </location>
</feature>
<evidence type="ECO:0000313" key="2">
    <source>
        <dbReference type="EMBL" id="KKY34539.1"/>
    </source>
</evidence>
<feature type="compositionally biased region" description="Basic and acidic residues" evidence="1">
    <location>
        <begin position="366"/>
        <end position="376"/>
    </location>
</feature>
<proteinExistence type="predicted"/>
<feature type="compositionally biased region" description="Polar residues" evidence="1">
    <location>
        <begin position="460"/>
        <end position="478"/>
    </location>
</feature>
<feature type="compositionally biased region" description="Basic and acidic residues" evidence="1">
    <location>
        <begin position="522"/>
        <end position="537"/>
    </location>
</feature>
<feature type="region of interest" description="Disordered" evidence="1">
    <location>
        <begin position="312"/>
        <end position="595"/>
    </location>
</feature>
<feature type="region of interest" description="Disordered" evidence="1">
    <location>
        <begin position="220"/>
        <end position="248"/>
    </location>
</feature>
<name>A0A0G2FKE1_9PEZI</name>
<feature type="compositionally biased region" description="Pro residues" evidence="1">
    <location>
        <begin position="574"/>
        <end position="583"/>
    </location>
</feature>
<evidence type="ECO:0000256" key="1">
    <source>
        <dbReference type="SAM" id="MobiDB-lite"/>
    </source>
</evidence>
<feature type="compositionally biased region" description="Basic and acidic residues" evidence="1">
    <location>
        <begin position="133"/>
        <end position="173"/>
    </location>
</feature>
<keyword evidence="3" id="KW-1185">Reference proteome</keyword>
<evidence type="ECO:0000313" key="3">
    <source>
        <dbReference type="Proteomes" id="UP000034680"/>
    </source>
</evidence>
<feature type="compositionally biased region" description="Basic and acidic residues" evidence="1">
    <location>
        <begin position="48"/>
        <end position="88"/>
    </location>
</feature>
<dbReference type="EMBL" id="LCUC01000198">
    <property type="protein sequence ID" value="KKY34539.1"/>
    <property type="molecule type" value="Genomic_DNA"/>
</dbReference>
<reference evidence="2 3" key="1">
    <citation type="submission" date="2015-05" db="EMBL/GenBank/DDBJ databases">
        <title>Distinctive expansion of gene families associated with plant cell wall degradation and secondary metabolism in the genomes of grapevine trunk pathogens.</title>
        <authorList>
            <person name="Lawrence D.P."/>
            <person name="Travadon R."/>
            <person name="Rolshausen P.E."/>
            <person name="Baumgartner K."/>
        </authorList>
    </citation>
    <scope>NUCLEOTIDE SEQUENCE [LARGE SCALE GENOMIC DNA]</scope>
    <source>
        <strain evidence="2">DA912</strain>
    </source>
</reference>
<feature type="region of interest" description="Disordered" evidence="1">
    <location>
        <begin position="279"/>
        <end position="299"/>
    </location>
</feature>
<feature type="compositionally biased region" description="Low complexity" evidence="1">
    <location>
        <begin position="584"/>
        <end position="595"/>
    </location>
</feature>
<feature type="region of interest" description="Disordered" evidence="1">
    <location>
        <begin position="657"/>
        <end position="938"/>
    </location>
</feature>
<gene>
    <name evidence="2" type="ORF">UCDDA912_g05493</name>
</gene>
<feature type="compositionally biased region" description="Low complexity" evidence="1">
    <location>
        <begin position="506"/>
        <end position="520"/>
    </location>
</feature>
<feature type="region of interest" description="Disordered" evidence="1">
    <location>
        <begin position="47"/>
        <end position="88"/>
    </location>
</feature>
<feature type="compositionally biased region" description="Basic and acidic residues" evidence="1">
    <location>
        <begin position="280"/>
        <end position="292"/>
    </location>
</feature>
<feature type="compositionally biased region" description="Basic and acidic residues" evidence="1">
    <location>
        <begin position="383"/>
        <end position="404"/>
    </location>
</feature>
<feature type="compositionally biased region" description="Basic and acidic residues" evidence="1">
    <location>
        <begin position="821"/>
        <end position="908"/>
    </location>
</feature>
<feature type="compositionally biased region" description="Basic and acidic residues" evidence="1">
    <location>
        <begin position="236"/>
        <end position="245"/>
    </location>
</feature>
<feature type="compositionally biased region" description="Basic and acidic residues" evidence="1">
    <location>
        <begin position="714"/>
        <end position="741"/>
    </location>
</feature>
<sequence length="1081" mass="120098">MYDEQRIRDSEQNQPRESRIKPSENKTFAETALVGAGVAALGAAIMASRDKGKGKGKGKDPEPRQSRHERYGHDDHREEDTIVQDSRRAKELALEKEIERLERALAERNKARERRKRDSKRDGGMEPSGNRTADVDLERDYEKRHRNRDSRYSEPDYIYERPETSRRVSEPGERPAAAYPGQTRRAELPAVPSSSGVDVFQFQVPDDAFRTRDSPLRAASPVIIDVTPAPSPPLEEVDRKSRRESFEDEMRDAKHIYDESMHSTAPILAVDMAAAIAATERARRQDEPERGRTLAKTQDLVQEEANAYYHARRMAEREVSSRSRSKSAERSVVEKYEKDQDHESQGAEIVRIVTPPEMMQKPQKHKYSEPNADFRFDNLMSPKDLDYFRPQEYQVRDPSAERPRPLLNLVIPTPVPTPTPDSQKKKAVSSISPEPVVEEPERGVPDVVISPREEIVEAPQTPTSKRVSWGPSETQQYEVESPDRSSERNSRSYDKPRSPGKSSGWGATAATVAGIAAAAALSKDDGPERSSRDDSSRESTGAKSSEGSRSPPSRKVLPKGTASSRVMDDEPEDVPPAPGPKPASPRSSQMPGAFADDLDFAATLAAGLQDTGFDPNIVIEDAAYRRRDSPPGSNEHTGVYMQPFSETVTDLGVVDIDNEPRPARESGYVIGELTDTPASERGSTFDWAEGPSRRQSKSEKRRSAGSDNFEAAQEPEKDYSRLSKEEQQRKIEKAARAAKLVEEDDRASQPAEAGDDDWEKASTSRKSKSTSKSKRTSLGWDDADTPVNDRRVSVPVDAFDDLEDTKPVDTAWNEPQRTSKSKRDSKSYDVTEDPSDRRERRREERRRSDYYEPLERDITSVVSDSRHDDRSNGRGRHQHDDERSVVSAPDGKRDRKQDKRSSREEKRSSGGFWGLLKGSNGVDGENQSKKDNAGTLGAGAGLAGAVAVASLASGSLASRSDPAEAPSEQEETQDVIVDVDHPSGRRTSSPSRGTDVFDFQDPEITPRVIKPAIDPHTREIKPLYLIERSAHAGAEGGDQEHDDQAENMPLPPSRESPAPESENGGDVEKEARVLEVSGIYA</sequence>
<dbReference type="Proteomes" id="UP000034680">
    <property type="component" value="Unassembled WGS sequence"/>
</dbReference>
<feature type="region of interest" description="Disordered" evidence="1">
    <location>
        <begin position="106"/>
        <end position="195"/>
    </location>
</feature>
<organism evidence="2 3">
    <name type="scientific">Diaporthe ampelina</name>
    <dbReference type="NCBI Taxonomy" id="1214573"/>
    <lineage>
        <taxon>Eukaryota</taxon>
        <taxon>Fungi</taxon>
        <taxon>Dikarya</taxon>
        <taxon>Ascomycota</taxon>
        <taxon>Pezizomycotina</taxon>
        <taxon>Sordariomycetes</taxon>
        <taxon>Sordariomycetidae</taxon>
        <taxon>Diaporthales</taxon>
        <taxon>Diaporthaceae</taxon>
        <taxon>Diaporthe</taxon>
    </lineage>
</organism>
<feature type="compositionally biased region" description="Basic residues" evidence="1">
    <location>
        <begin position="763"/>
        <end position="775"/>
    </location>
</feature>
<feature type="compositionally biased region" description="Low complexity" evidence="1">
    <location>
        <begin position="985"/>
        <end position="994"/>
    </location>
</feature>
<dbReference type="OrthoDB" id="5365701at2759"/>
<feature type="compositionally biased region" description="Basic and acidic residues" evidence="1">
    <location>
        <begin position="481"/>
        <end position="497"/>
    </location>
</feature>
<feature type="compositionally biased region" description="Basic and acidic residues" evidence="1">
    <location>
        <begin position="1"/>
        <end position="24"/>
    </location>
</feature>